<dbReference type="PANTHER" id="PTHR37228">
    <property type="entry name" value="RIBOSOMAL PROTEIN S21 FAMILY PROTEIN"/>
    <property type="match status" value="1"/>
</dbReference>
<evidence type="ECO:0000313" key="6">
    <source>
        <dbReference type="Proteomes" id="UP001152523"/>
    </source>
</evidence>
<dbReference type="AlphaFoldDB" id="A0AAV0ENF8"/>
<dbReference type="EMBL" id="CAMAPF010000935">
    <property type="protein sequence ID" value="CAH9125042.1"/>
    <property type="molecule type" value="Genomic_DNA"/>
</dbReference>
<dbReference type="EMBL" id="CAMAPF010000062">
    <property type="protein sequence ID" value="CAH9089424.1"/>
    <property type="molecule type" value="Genomic_DNA"/>
</dbReference>
<organism evidence="5 6">
    <name type="scientific">Cuscuta epithymum</name>
    <dbReference type="NCBI Taxonomy" id="186058"/>
    <lineage>
        <taxon>Eukaryota</taxon>
        <taxon>Viridiplantae</taxon>
        <taxon>Streptophyta</taxon>
        <taxon>Embryophyta</taxon>
        <taxon>Tracheophyta</taxon>
        <taxon>Spermatophyta</taxon>
        <taxon>Magnoliopsida</taxon>
        <taxon>eudicotyledons</taxon>
        <taxon>Gunneridae</taxon>
        <taxon>Pentapetalae</taxon>
        <taxon>asterids</taxon>
        <taxon>lamiids</taxon>
        <taxon>Solanales</taxon>
        <taxon>Convolvulaceae</taxon>
        <taxon>Cuscuteae</taxon>
        <taxon>Cuscuta</taxon>
        <taxon>Cuscuta subgen. Cuscuta</taxon>
    </lineage>
</organism>
<evidence type="ECO:0000256" key="3">
    <source>
        <dbReference type="ARBA" id="ARBA00023274"/>
    </source>
</evidence>
<name>A0AAV0ENF8_9ASTE</name>
<protein>
    <recommendedName>
        <fullName evidence="7">Ribosomal protein S21</fullName>
    </recommendedName>
</protein>
<comment type="similarity">
    <text evidence="1">Belongs to the bacterial ribosomal protein bS21 family.</text>
</comment>
<evidence type="ECO:0000313" key="5">
    <source>
        <dbReference type="EMBL" id="CAH9125042.1"/>
    </source>
</evidence>
<reference evidence="5" key="1">
    <citation type="submission" date="2022-07" db="EMBL/GenBank/DDBJ databases">
        <authorList>
            <person name="Macas J."/>
            <person name="Novak P."/>
            <person name="Neumann P."/>
        </authorList>
    </citation>
    <scope>NUCLEOTIDE SEQUENCE</scope>
</reference>
<dbReference type="GO" id="GO:0003735">
    <property type="term" value="F:structural constituent of ribosome"/>
    <property type="evidence" value="ECO:0007669"/>
    <property type="project" value="InterPro"/>
</dbReference>
<keyword evidence="6" id="KW-1185">Reference proteome</keyword>
<dbReference type="GO" id="GO:1990904">
    <property type="term" value="C:ribonucleoprotein complex"/>
    <property type="evidence" value="ECO:0007669"/>
    <property type="project" value="UniProtKB-KW"/>
</dbReference>
<dbReference type="Proteomes" id="UP001152523">
    <property type="component" value="Unassembled WGS sequence"/>
</dbReference>
<dbReference type="InterPro" id="IPR001911">
    <property type="entry name" value="Ribosomal_bS21"/>
</dbReference>
<keyword evidence="2" id="KW-0689">Ribosomal protein</keyword>
<evidence type="ECO:0000256" key="1">
    <source>
        <dbReference type="ARBA" id="ARBA00006640"/>
    </source>
</evidence>
<accession>A0AAV0ENF8</accession>
<dbReference type="GO" id="GO:0005840">
    <property type="term" value="C:ribosome"/>
    <property type="evidence" value="ECO:0007669"/>
    <property type="project" value="UniProtKB-KW"/>
</dbReference>
<keyword evidence="3" id="KW-0687">Ribonucleoprotein</keyword>
<dbReference type="PANTHER" id="PTHR37228:SF1">
    <property type="entry name" value="RIBOSOMAL PROTEIN S21 FAMILY PROTEIN"/>
    <property type="match status" value="1"/>
</dbReference>
<gene>
    <name evidence="4" type="ORF">CEPIT_LOCUS10830</name>
    <name evidence="5" type="ORF">CEPIT_LOCUS26443</name>
</gene>
<dbReference type="GO" id="GO:0006412">
    <property type="term" value="P:translation"/>
    <property type="evidence" value="ECO:0007669"/>
    <property type="project" value="InterPro"/>
</dbReference>
<proteinExistence type="inferred from homology"/>
<dbReference type="Pfam" id="PF01165">
    <property type="entry name" value="Ribosomal_S21"/>
    <property type="match status" value="1"/>
</dbReference>
<evidence type="ECO:0000256" key="2">
    <source>
        <dbReference type="ARBA" id="ARBA00022980"/>
    </source>
</evidence>
<sequence length="106" mass="12417">MNSLGSRLSSIFNRTNASLNPVSWELQQYRGIRVKVYNNNLERALGVMQRMMQSSGIERLIKRPETRHIKNCEKRVLAKKLLQRKLQSQELARKLKSILVKRIRGL</sequence>
<comment type="caution">
    <text evidence="5">The sequence shown here is derived from an EMBL/GenBank/DDBJ whole genome shotgun (WGS) entry which is preliminary data.</text>
</comment>
<evidence type="ECO:0000313" key="4">
    <source>
        <dbReference type="EMBL" id="CAH9089424.1"/>
    </source>
</evidence>
<evidence type="ECO:0008006" key="7">
    <source>
        <dbReference type="Google" id="ProtNLM"/>
    </source>
</evidence>